<dbReference type="SUPFAM" id="SSF57701">
    <property type="entry name" value="Zn2/Cys6 DNA-binding domain"/>
    <property type="match status" value="1"/>
</dbReference>
<evidence type="ECO:0000313" key="8">
    <source>
        <dbReference type="EMBL" id="EFE32648.1"/>
    </source>
</evidence>
<organism evidence="8 9">
    <name type="scientific">Arthroderma benhamiae (strain ATCC MYA-4681 / CBS 112371)</name>
    <name type="common">Trichophyton mentagrophytes</name>
    <dbReference type="NCBI Taxonomy" id="663331"/>
    <lineage>
        <taxon>Eukaryota</taxon>
        <taxon>Fungi</taxon>
        <taxon>Dikarya</taxon>
        <taxon>Ascomycota</taxon>
        <taxon>Pezizomycotina</taxon>
        <taxon>Eurotiomycetes</taxon>
        <taxon>Eurotiomycetidae</taxon>
        <taxon>Onygenales</taxon>
        <taxon>Arthrodermataceae</taxon>
        <taxon>Trichophyton</taxon>
    </lineage>
</organism>
<keyword evidence="3" id="KW-0238">DNA-binding</keyword>
<comment type="caution">
    <text evidence="8">The sequence shown here is derived from an EMBL/GenBank/DDBJ whole genome shotgun (WGS) entry which is preliminary data.</text>
</comment>
<dbReference type="AlphaFoldDB" id="D4AWA8"/>
<evidence type="ECO:0000256" key="5">
    <source>
        <dbReference type="ARBA" id="ARBA00023242"/>
    </source>
</evidence>
<evidence type="ECO:0000259" key="7">
    <source>
        <dbReference type="PROSITE" id="PS50048"/>
    </source>
</evidence>
<dbReference type="KEGG" id="abe:ARB_00473"/>
<name>D4AWA8_ARTBC</name>
<dbReference type="OMA" id="ICAVDTH"/>
<feature type="compositionally biased region" description="Polar residues" evidence="6">
    <location>
        <begin position="102"/>
        <end position="111"/>
    </location>
</feature>
<dbReference type="InterPro" id="IPR001138">
    <property type="entry name" value="Zn2Cys6_DnaBD"/>
</dbReference>
<feature type="domain" description="Zn(2)-C6 fungal-type" evidence="7">
    <location>
        <begin position="167"/>
        <end position="195"/>
    </location>
</feature>
<gene>
    <name evidence="8" type="ORF">ARB_00473</name>
</gene>
<proteinExistence type="predicted"/>
<keyword evidence="9" id="KW-1185">Reference proteome</keyword>
<dbReference type="Proteomes" id="UP000008866">
    <property type="component" value="Unassembled WGS sequence"/>
</dbReference>
<dbReference type="GO" id="GO:0000981">
    <property type="term" value="F:DNA-binding transcription factor activity, RNA polymerase II-specific"/>
    <property type="evidence" value="ECO:0007669"/>
    <property type="project" value="InterPro"/>
</dbReference>
<dbReference type="RefSeq" id="XP_003013288.1">
    <property type="nucleotide sequence ID" value="XM_003013242.1"/>
</dbReference>
<feature type="region of interest" description="Disordered" evidence="6">
    <location>
        <begin position="510"/>
        <end position="529"/>
    </location>
</feature>
<dbReference type="GO" id="GO:0005634">
    <property type="term" value="C:nucleus"/>
    <property type="evidence" value="ECO:0007669"/>
    <property type="project" value="UniProtKB-SubCell"/>
</dbReference>
<feature type="compositionally biased region" description="Basic and acidic residues" evidence="6">
    <location>
        <begin position="237"/>
        <end position="255"/>
    </location>
</feature>
<dbReference type="GO" id="GO:0008270">
    <property type="term" value="F:zinc ion binding"/>
    <property type="evidence" value="ECO:0007669"/>
    <property type="project" value="InterPro"/>
</dbReference>
<feature type="region of interest" description="Disordered" evidence="6">
    <location>
        <begin position="222"/>
        <end position="255"/>
    </location>
</feature>
<accession>D4AWA8</accession>
<dbReference type="Pfam" id="PF11951">
    <property type="entry name" value="Fungal_trans_2"/>
    <property type="match status" value="1"/>
</dbReference>
<reference evidence="9" key="1">
    <citation type="journal article" date="2011" name="Genome Biol.">
        <title>Comparative and functional genomics provide insights into the pathogenicity of dermatophytic fungi.</title>
        <authorList>
            <person name="Burmester A."/>
            <person name="Shelest E."/>
            <person name="Gloeckner G."/>
            <person name="Heddergott C."/>
            <person name="Schindler S."/>
            <person name="Staib P."/>
            <person name="Heidel A."/>
            <person name="Felder M."/>
            <person name="Petzold A."/>
            <person name="Szafranski K."/>
            <person name="Feuermann M."/>
            <person name="Pedruzzi I."/>
            <person name="Priebe S."/>
            <person name="Groth M."/>
            <person name="Winkler R."/>
            <person name="Li W."/>
            <person name="Kniemeyer O."/>
            <person name="Schroeckh V."/>
            <person name="Hertweck C."/>
            <person name="Hube B."/>
            <person name="White T.C."/>
            <person name="Platzer M."/>
            <person name="Guthke R."/>
            <person name="Heitman J."/>
            <person name="Woestemeyer J."/>
            <person name="Zipfel P.F."/>
            <person name="Monod M."/>
            <person name="Brakhage A.A."/>
        </authorList>
    </citation>
    <scope>NUCLEOTIDE SEQUENCE [LARGE SCALE GENOMIC DNA]</scope>
    <source>
        <strain evidence="9">ATCC MYA-4681 / CBS 112371</strain>
    </source>
</reference>
<dbReference type="EMBL" id="ABSU01000014">
    <property type="protein sequence ID" value="EFE32648.1"/>
    <property type="molecule type" value="Genomic_DNA"/>
</dbReference>
<dbReference type="Gene3D" id="4.10.240.10">
    <property type="entry name" value="Zn(2)-C6 fungal-type DNA-binding domain"/>
    <property type="match status" value="1"/>
</dbReference>
<evidence type="ECO:0000256" key="6">
    <source>
        <dbReference type="SAM" id="MobiDB-lite"/>
    </source>
</evidence>
<evidence type="ECO:0000313" key="9">
    <source>
        <dbReference type="Proteomes" id="UP000008866"/>
    </source>
</evidence>
<dbReference type="GO" id="GO:0000976">
    <property type="term" value="F:transcription cis-regulatory region binding"/>
    <property type="evidence" value="ECO:0007669"/>
    <property type="project" value="TreeGrafter"/>
</dbReference>
<feature type="region of interest" description="Disordered" evidence="6">
    <location>
        <begin position="83"/>
        <end position="125"/>
    </location>
</feature>
<dbReference type="CDD" id="cd00067">
    <property type="entry name" value="GAL4"/>
    <property type="match status" value="1"/>
</dbReference>
<dbReference type="HOGENOM" id="CLU_021916_2_1_1"/>
<keyword evidence="2" id="KW-0805">Transcription regulation</keyword>
<keyword evidence="5" id="KW-0539">Nucleus</keyword>
<dbReference type="PANTHER" id="PTHR37534:SF51">
    <property type="entry name" value="ACRIFLAVINE SENSITIVITY CONTROL PROTEIN ACR-2"/>
    <property type="match status" value="1"/>
</dbReference>
<dbReference type="InterPro" id="IPR036864">
    <property type="entry name" value="Zn2-C6_fun-type_DNA-bd_sf"/>
</dbReference>
<dbReference type="GO" id="GO:0045944">
    <property type="term" value="P:positive regulation of transcription by RNA polymerase II"/>
    <property type="evidence" value="ECO:0007669"/>
    <property type="project" value="TreeGrafter"/>
</dbReference>
<dbReference type="Pfam" id="PF00172">
    <property type="entry name" value="Zn_clus"/>
    <property type="match status" value="1"/>
</dbReference>
<feature type="compositionally biased region" description="Low complexity" evidence="6">
    <location>
        <begin position="112"/>
        <end position="123"/>
    </location>
</feature>
<dbReference type="InterPro" id="IPR021858">
    <property type="entry name" value="Fun_TF"/>
</dbReference>
<dbReference type="PANTHER" id="PTHR37534">
    <property type="entry name" value="TRANSCRIPTIONAL ACTIVATOR PROTEIN UGA3"/>
    <property type="match status" value="1"/>
</dbReference>
<dbReference type="eggNOG" id="ENOG502SV7J">
    <property type="taxonomic scope" value="Eukaryota"/>
</dbReference>
<evidence type="ECO:0000256" key="3">
    <source>
        <dbReference type="ARBA" id="ARBA00023125"/>
    </source>
</evidence>
<protein>
    <submittedName>
        <fullName evidence="8">C6 transcription factor, putative</fullName>
    </submittedName>
</protein>
<feature type="compositionally biased region" description="Low complexity" evidence="6">
    <location>
        <begin position="516"/>
        <end position="529"/>
    </location>
</feature>
<sequence>MILRPFSFILSLCKSLLRRDGRSGAEKKKKNEEERRSELFLPFDADGKIRRAEGKSRKRLRSKNEAEAEVLIFVFAHLLTSPPKKPSPVMKKKKNKQDADRSTSSQLKQITSQSASQSVSQLLSREEEKKSSSLYLSRPRTLRVDRDKQRLNSQKRLLGSEQVLTMQCHTCRKRRVRCDGALPACQKCRDRELDCLGYGKQKPLVWLAGGGHQNAFLDDRQKARKKGRPRLVVDSPSSRDVKAKDKDKDAKDKDASTAVVVAPRAVPESMMFSYPAEIQKVVRTIWYYEHELVPDLDPINHVDVKAAEDPTAWQDDLASILWHVLICAVDTHKAIRSQPDSMDSGVEVQVGREVYRSKSHTLRRISRNIADPETRISDVTLVGVLTLFMAETQLSAVGSWQTHFEGACHIIRMRGGVRTIARHSAGLNSLLTFFMIADVMSYTTISSSLPMLDARRQLEYTDIIQEVYQDGSGTCIPCPNQLFDAIIRINHLRALAESYSNSTIIELQDLDREDASPSSSSTSTTTSSSTSTLKTSIHALLQDILSFPIASWADTMHQQTVTQQQASSCSRLDPKKAFLRPDRPDWVRIASIYHAATAIYCVRSLGHLLDQDQLLHVSFSASTSTPTASYVSVSDILLVARKILLETLREVLLTVSDPRKSFVKVMLWPMFVAGVEAAVDSRPETVQFRSLLESVLRRLCRSLGTLSICGLRNFLLSLWEHARLHPHLWSWSELMALSPGRSVFFM</sequence>
<dbReference type="SMART" id="SM00066">
    <property type="entry name" value="GAL4"/>
    <property type="match status" value="1"/>
</dbReference>
<dbReference type="PROSITE" id="PS50048">
    <property type="entry name" value="ZN2_CY6_FUNGAL_2"/>
    <property type="match status" value="1"/>
</dbReference>
<evidence type="ECO:0000256" key="4">
    <source>
        <dbReference type="ARBA" id="ARBA00023163"/>
    </source>
</evidence>
<comment type="subcellular location">
    <subcellularLocation>
        <location evidence="1">Nucleus</location>
    </subcellularLocation>
</comment>
<keyword evidence="4" id="KW-0804">Transcription</keyword>
<evidence type="ECO:0000256" key="2">
    <source>
        <dbReference type="ARBA" id="ARBA00023015"/>
    </source>
</evidence>
<evidence type="ECO:0000256" key="1">
    <source>
        <dbReference type="ARBA" id="ARBA00004123"/>
    </source>
</evidence>
<dbReference type="GeneID" id="9519242"/>